<dbReference type="PIRSF" id="PIRSF003113">
    <property type="entry name" value="BolA"/>
    <property type="match status" value="1"/>
</dbReference>
<accession>A0AAW8R429</accession>
<sequence>MTVQQSIIDKIKAQFSLVHLEVVNESHMHNVPANSETHFKVVLVSDDFDGQRLIQRQRAINKLLAEELAGPVHALAQHIYTQAEWEKKFAVAPDSPNCLGGSKS</sequence>
<dbReference type="InterPro" id="IPR036065">
    <property type="entry name" value="BolA-like_sf"/>
</dbReference>
<evidence type="ECO:0000313" key="4">
    <source>
        <dbReference type="EMBL" id="MDT0583102.1"/>
    </source>
</evidence>
<evidence type="ECO:0000256" key="2">
    <source>
        <dbReference type="ARBA" id="ARBA00074073"/>
    </source>
</evidence>
<evidence type="ECO:0000313" key="5">
    <source>
        <dbReference type="Proteomes" id="UP001249020"/>
    </source>
</evidence>
<dbReference type="GO" id="GO:0005829">
    <property type="term" value="C:cytosol"/>
    <property type="evidence" value="ECO:0007669"/>
    <property type="project" value="TreeGrafter"/>
</dbReference>
<gene>
    <name evidence="4" type="ORF">RM544_11180</name>
</gene>
<comment type="similarity">
    <text evidence="1 3">Belongs to the BolA/IbaG family.</text>
</comment>
<evidence type="ECO:0000256" key="3">
    <source>
        <dbReference type="RuleBase" id="RU003860"/>
    </source>
</evidence>
<reference evidence="4 5" key="1">
    <citation type="submission" date="2023-09" db="EMBL/GenBank/DDBJ databases">
        <authorList>
            <person name="Rey-Velasco X."/>
        </authorList>
    </citation>
    <scope>NUCLEOTIDE SEQUENCE [LARGE SCALE GENOMIC DNA]</scope>
    <source>
        <strain evidence="4 5">W409</strain>
    </source>
</reference>
<dbReference type="InterPro" id="IPR002634">
    <property type="entry name" value="BolA"/>
</dbReference>
<dbReference type="GO" id="GO:1990229">
    <property type="term" value="C:iron-sulfur cluster assembly complex"/>
    <property type="evidence" value="ECO:0007669"/>
    <property type="project" value="UniProtKB-ARBA"/>
</dbReference>
<comment type="caution">
    <text evidence="4">The sequence shown here is derived from an EMBL/GenBank/DDBJ whole genome shotgun (WGS) entry which is preliminary data.</text>
</comment>
<evidence type="ECO:0000256" key="1">
    <source>
        <dbReference type="ARBA" id="ARBA00005578"/>
    </source>
</evidence>
<dbReference type="GO" id="GO:0006351">
    <property type="term" value="P:DNA-templated transcription"/>
    <property type="evidence" value="ECO:0007669"/>
    <property type="project" value="TreeGrafter"/>
</dbReference>
<dbReference type="RefSeq" id="WP_311361875.1">
    <property type="nucleotide sequence ID" value="NZ_JAVRIE010000004.1"/>
</dbReference>
<dbReference type="FunFam" id="3.30.300.90:FF:000001">
    <property type="entry name" value="Transcriptional regulator BolA"/>
    <property type="match status" value="1"/>
</dbReference>
<dbReference type="PANTHER" id="PTHR46229">
    <property type="entry name" value="BOLA TRANSCRIPTION REGULATOR"/>
    <property type="match status" value="1"/>
</dbReference>
<dbReference type="InterPro" id="IPR050961">
    <property type="entry name" value="BolA/IbaG_stress_morph_reg"/>
</dbReference>
<protein>
    <recommendedName>
        <fullName evidence="2">DNA-binding transcriptional regulator BolA</fullName>
    </recommendedName>
</protein>
<dbReference type="PANTHER" id="PTHR46229:SF2">
    <property type="entry name" value="BOLA-LIKE PROTEIN 1"/>
    <property type="match status" value="1"/>
</dbReference>
<dbReference type="SUPFAM" id="SSF82657">
    <property type="entry name" value="BolA-like"/>
    <property type="match status" value="1"/>
</dbReference>
<dbReference type="Gene3D" id="3.30.300.90">
    <property type="entry name" value="BolA-like"/>
    <property type="match status" value="1"/>
</dbReference>
<dbReference type="Proteomes" id="UP001249020">
    <property type="component" value="Unassembled WGS sequence"/>
</dbReference>
<organism evidence="4 5">
    <name type="scientific">Brumicola blandensis</name>
    <dbReference type="NCBI Taxonomy" id="3075611"/>
    <lineage>
        <taxon>Bacteria</taxon>
        <taxon>Pseudomonadati</taxon>
        <taxon>Pseudomonadota</taxon>
        <taxon>Gammaproteobacteria</taxon>
        <taxon>Alteromonadales</taxon>
        <taxon>Alteromonadaceae</taxon>
        <taxon>Brumicola</taxon>
    </lineage>
</organism>
<proteinExistence type="inferred from homology"/>
<name>A0AAW8R429_9ALTE</name>
<dbReference type="Pfam" id="PF01722">
    <property type="entry name" value="BolA"/>
    <property type="match status" value="1"/>
</dbReference>
<dbReference type="AlphaFoldDB" id="A0AAW8R429"/>
<keyword evidence="5" id="KW-1185">Reference proteome</keyword>
<dbReference type="EMBL" id="JAVRIE010000004">
    <property type="protein sequence ID" value="MDT0583102.1"/>
    <property type="molecule type" value="Genomic_DNA"/>
</dbReference>